<dbReference type="Pfam" id="PF12898">
    <property type="entry name" value="Stc1"/>
    <property type="match status" value="1"/>
</dbReference>
<comment type="caution">
    <text evidence="3">The sequence shown here is derived from an EMBL/GenBank/DDBJ whole genome shotgun (WGS) entry which is preliminary data.</text>
</comment>
<feature type="compositionally biased region" description="Basic and acidic residues" evidence="1">
    <location>
        <begin position="142"/>
        <end position="151"/>
    </location>
</feature>
<dbReference type="EMBL" id="JAZHXJ010000091">
    <property type="protein sequence ID" value="KAL1875349.1"/>
    <property type="molecule type" value="Genomic_DNA"/>
</dbReference>
<feature type="region of interest" description="Disordered" evidence="1">
    <location>
        <begin position="108"/>
        <end position="206"/>
    </location>
</feature>
<feature type="compositionally biased region" description="Polar residues" evidence="1">
    <location>
        <begin position="155"/>
        <end position="169"/>
    </location>
</feature>
<feature type="domain" description="Stc1" evidence="2">
    <location>
        <begin position="20"/>
        <end position="103"/>
    </location>
</feature>
<feature type="region of interest" description="Disordered" evidence="1">
    <location>
        <begin position="230"/>
        <end position="266"/>
    </location>
</feature>
<dbReference type="Proteomes" id="UP001586593">
    <property type="component" value="Unassembled WGS sequence"/>
</dbReference>
<evidence type="ECO:0000259" key="2">
    <source>
        <dbReference type="Pfam" id="PF12898"/>
    </source>
</evidence>
<evidence type="ECO:0000313" key="3">
    <source>
        <dbReference type="EMBL" id="KAL1875349.1"/>
    </source>
</evidence>
<dbReference type="InterPro" id="IPR024630">
    <property type="entry name" value="Stc1"/>
</dbReference>
<accession>A0ABR3XHA8</accession>
<reference evidence="3 4" key="1">
    <citation type="journal article" date="2024" name="Commun. Biol.">
        <title>Comparative genomic analysis of thermophilic fungi reveals convergent evolutionary adaptations and gene losses.</title>
        <authorList>
            <person name="Steindorff A.S."/>
            <person name="Aguilar-Pontes M.V."/>
            <person name="Robinson A.J."/>
            <person name="Andreopoulos B."/>
            <person name="LaButti K."/>
            <person name="Kuo A."/>
            <person name="Mondo S."/>
            <person name="Riley R."/>
            <person name="Otillar R."/>
            <person name="Haridas S."/>
            <person name="Lipzen A."/>
            <person name="Grimwood J."/>
            <person name="Schmutz J."/>
            <person name="Clum A."/>
            <person name="Reid I.D."/>
            <person name="Moisan M.C."/>
            <person name="Butler G."/>
            <person name="Nguyen T.T.M."/>
            <person name="Dewar K."/>
            <person name="Conant G."/>
            <person name="Drula E."/>
            <person name="Henrissat B."/>
            <person name="Hansel C."/>
            <person name="Singer S."/>
            <person name="Hutchinson M.I."/>
            <person name="de Vries R.P."/>
            <person name="Natvig D.O."/>
            <person name="Powell A.J."/>
            <person name="Tsang A."/>
            <person name="Grigoriev I.V."/>
        </authorList>
    </citation>
    <scope>NUCLEOTIDE SEQUENCE [LARGE SCALE GENOMIC DNA]</scope>
    <source>
        <strain evidence="3 4">ATCC 24622</strain>
    </source>
</reference>
<keyword evidence="4" id="KW-1185">Reference proteome</keyword>
<evidence type="ECO:0000313" key="4">
    <source>
        <dbReference type="Proteomes" id="UP001586593"/>
    </source>
</evidence>
<evidence type="ECO:0000256" key="1">
    <source>
        <dbReference type="SAM" id="MobiDB-lite"/>
    </source>
</evidence>
<sequence length="266" mass="29175">MHSAYEDGLSHGDGLPDKIKCELGGEWRPLSQFSKSQLRKYRISVRSNKTVIPSNSKISCRVHKGGSPNELQCEGPCNTWRALQFFSKRTRADGINWCKECTEWAQSIEPGAIPPPPPLADRSPDEEEESTPQAGNLEDDMIFGHDADHDVATIPENSQNSSDSGSTTRDLAPVNIAMEEESVGHNQYAIEQPRVSSPSSHSSSGRKSIIEEFVTFGPDGQDVVLRKRHQFTAGNPSLSSSSTKEATASKDGWLKTRTVKQLPNVA</sequence>
<gene>
    <name evidence="3" type="ORF">VTK73DRAFT_10083</name>
</gene>
<name>A0ABR3XHA8_9PEZI</name>
<protein>
    <recommendedName>
        <fullName evidence="2">Stc1 domain-containing protein</fullName>
    </recommendedName>
</protein>
<feature type="compositionally biased region" description="Low complexity" evidence="1">
    <location>
        <begin position="196"/>
        <end position="206"/>
    </location>
</feature>
<feature type="compositionally biased region" description="Low complexity" evidence="1">
    <location>
        <begin position="237"/>
        <end position="250"/>
    </location>
</feature>
<organism evidence="3 4">
    <name type="scientific">Phialemonium thermophilum</name>
    <dbReference type="NCBI Taxonomy" id="223376"/>
    <lineage>
        <taxon>Eukaryota</taxon>
        <taxon>Fungi</taxon>
        <taxon>Dikarya</taxon>
        <taxon>Ascomycota</taxon>
        <taxon>Pezizomycotina</taxon>
        <taxon>Sordariomycetes</taxon>
        <taxon>Sordariomycetidae</taxon>
        <taxon>Cephalothecales</taxon>
        <taxon>Cephalothecaceae</taxon>
        <taxon>Phialemonium</taxon>
    </lineage>
</organism>
<proteinExistence type="predicted"/>